<comment type="caution">
    <text evidence="2">The sequence shown here is derived from an EMBL/GenBank/DDBJ whole genome shotgun (WGS) entry which is preliminary data.</text>
</comment>
<keyword evidence="3" id="KW-1185">Reference proteome</keyword>
<proteinExistence type="predicted"/>
<dbReference type="Proteomes" id="UP000827721">
    <property type="component" value="Unassembled WGS sequence"/>
</dbReference>
<reference evidence="2 3" key="1">
    <citation type="submission" date="2021-02" db="EMBL/GenBank/DDBJ databases">
        <title>Plant Genome Project.</title>
        <authorList>
            <person name="Zhang R.-G."/>
        </authorList>
    </citation>
    <scope>NUCLEOTIDE SEQUENCE [LARGE SCALE GENOMIC DNA]</scope>
    <source>
        <tissue evidence="2">Leaves</tissue>
    </source>
</reference>
<dbReference type="EMBL" id="JAFEMO010000012">
    <property type="protein sequence ID" value="KAH7554397.1"/>
    <property type="molecule type" value="Genomic_DNA"/>
</dbReference>
<organism evidence="2 3">
    <name type="scientific">Xanthoceras sorbifolium</name>
    <dbReference type="NCBI Taxonomy" id="99658"/>
    <lineage>
        <taxon>Eukaryota</taxon>
        <taxon>Viridiplantae</taxon>
        <taxon>Streptophyta</taxon>
        <taxon>Embryophyta</taxon>
        <taxon>Tracheophyta</taxon>
        <taxon>Spermatophyta</taxon>
        <taxon>Magnoliopsida</taxon>
        <taxon>eudicotyledons</taxon>
        <taxon>Gunneridae</taxon>
        <taxon>Pentapetalae</taxon>
        <taxon>rosids</taxon>
        <taxon>malvids</taxon>
        <taxon>Sapindales</taxon>
        <taxon>Sapindaceae</taxon>
        <taxon>Xanthoceroideae</taxon>
        <taxon>Xanthoceras</taxon>
    </lineage>
</organism>
<name>A0ABQ8HD36_9ROSI</name>
<feature type="compositionally biased region" description="Polar residues" evidence="1">
    <location>
        <begin position="1"/>
        <end position="22"/>
    </location>
</feature>
<evidence type="ECO:0000313" key="3">
    <source>
        <dbReference type="Proteomes" id="UP000827721"/>
    </source>
</evidence>
<evidence type="ECO:0000313" key="2">
    <source>
        <dbReference type="EMBL" id="KAH7554397.1"/>
    </source>
</evidence>
<accession>A0ABQ8HD36</accession>
<feature type="region of interest" description="Disordered" evidence="1">
    <location>
        <begin position="1"/>
        <end position="28"/>
    </location>
</feature>
<gene>
    <name evidence="2" type="ORF">JRO89_XS12G0190200</name>
</gene>
<sequence>MASFSTQNTSPSQTANIPEQQGSGFGDECGDDIKILQKYVKHERIFDFLAGLSAEFDQVCVQVLGNENLPSLNEVFSIIAAEAGRRLVMHLHLQ</sequence>
<evidence type="ECO:0000256" key="1">
    <source>
        <dbReference type="SAM" id="MobiDB-lite"/>
    </source>
</evidence>
<protein>
    <submittedName>
        <fullName evidence="2">Uncharacterized protein</fullName>
    </submittedName>
</protein>